<proteinExistence type="predicted"/>
<accession>A0ABR8F7I6</accession>
<sequence length="449" mass="51400">MTIDLLEFFQRTDPSRTLQVNQGLDKKYYIDFSSVRGGDIIGKLKQKITFFKANEPTCTLFTGHIGCGKSTELVRLQVELEDSGYHVVYFESSEDLEMTDVDIADVLLAIAHRVSQSLEKITLSEPNKFYELLQGALRALDSEVTAFKVKTPAGDVGLSTEKDKFSLALGIGEITAKTKSNPMLREKLNQYLGPQKTRLLEAINRELLEPAIAKLKQQGKKGLVVIVDNLDRIDNRIKPWGRPQQEYMFVDQGEFLTKLNCHLVFTMPLALKFSNDYGTLTQRFPEDPKVLPMVPVQWPDGSVHLEGLALMQQMVLARAFPDLQPDERLNYISEIFDSTETLERLCRASGGHVRDLLRLLNTWIQEEMTLPLSRNTLEQVIRSRRNEMTMPISDLEWELLRYVKQRKKVSDDQGYQKLIRSRFVFEYRDGGESWFDLNPILAEAAELTN</sequence>
<evidence type="ECO:0000313" key="1">
    <source>
        <dbReference type="EMBL" id="MBD2565879.1"/>
    </source>
</evidence>
<protein>
    <submittedName>
        <fullName evidence="1">AAA family ATPase</fullName>
    </submittedName>
</protein>
<dbReference type="Gene3D" id="3.40.50.300">
    <property type="entry name" value="P-loop containing nucleotide triphosphate hydrolases"/>
    <property type="match status" value="1"/>
</dbReference>
<comment type="caution">
    <text evidence="1">The sequence shown here is derived from an EMBL/GenBank/DDBJ whole genome shotgun (WGS) entry which is preliminary data.</text>
</comment>
<name>A0ABR8F7I6_NOSLI</name>
<organism evidence="1 2">
    <name type="scientific">Nostoc linckia FACHB-391</name>
    <dbReference type="NCBI Taxonomy" id="2692906"/>
    <lineage>
        <taxon>Bacteria</taxon>
        <taxon>Bacillati</taxon>
        <taxon>Cyanobacteriota</taxon>
        <taxon>Cyanophyceae</taxon>
        <taxon>Nostocales</taxon>
        <taxon>Nostocaceae</taxon>
        <taxon>Nostoc</taxon>
    </lineage>
</organism>
<dbReference type="SUPFAM" id="SSF52540">
    <property type="entry name" value="P-loop containing nucleoside triphosphate hydrolases"/>
    <property type="match status" value="1"/>
</dbReference>
<dbReference type="InterPro" id="IPR027417">
    <property type="entry name" value="P-loop_NTPase"/>
</dbReference>
<keyword evidence="2" id="KW-1185">Reference proteome</keyword>
<evidence type="ECO:0000313" key="2">
    <source>
        <dbReference type="Proteomes" id="UP000604661"/>
    </source>
</evidence>
<reference evidence="1 2" key="1">
    <citation type="journal article" date="2020" name="ISME J.">
        <title>Comparative genomics reveals insights into cyanobacterial evolution and habitat adaptation.</title>
        <authorList>
            <person name="Chen M.Y."/>
            <person name="Teng W.K."/>
            <person name="Zhao L."/>
            <person name="Hu C.X."/>
            <person name="Zhou Y.K."/>
            <person name="Han B.P."/>
            <person name="Song L.R."/>
            <person name="Shu W.S."/>
        </authorList>
    </citation>
    <scope>NUCLEOTIDE SEQUENCE [LARGE SCALE GENOMIC DNA]</scope>
    <source>
        <strain evidence="1 2">FACHB-391</strain>
    </source>
</reference>
<dbReference type="RefSeq" id="WP_190900849.1">
    <property type="nucleotide sequence ID" value="NZ_JACJTE010000118.1"/>
</dbReference>
<gene>
    <name evidence="1" type="ORF">H6G95_36055</name>
</gene>
<dbReference type="EMBL" id="JACJTE010000118">
    <property type="protein sequence ID" value="MBD2565879.1"/>
    <property type="molecule type" value="Genomic_DNA"/>
</dbReference>
<dbReference type="Proteomes" id="UP000604661">
    <property type="component" value="Unassembled WGS sequence"/>
</dbReference>